<feature type="transmembrane region" description="Helical" evidence="1">
    <location>
        <begin position="130"/>
        <end position="149"/>
    </location>
</feature>
<gene>
    <name evidence="3" type="ORF">GB927_018095</name>
</gene>
<feature type="signal peptide" evidence="2">
    <location>
        <begin position="1"/>
        <end position="22"/>
    </location>
</feature>
<evidence type="ECO:0000313" key="4">
    <source>
        <dbReference type="Proteomes" id="UP000996601"/>
    </source>
</evidence>
<feature type="chain" id="PRO_5046349469" evidence="2">
    <location>
        <begin position="23"/>
        <end position="217"/>
    </location>
</feature>
<evidence type="ECO:0000313" key="3">
    <source>
        <dbReference type="EMBL" id="MCQ4631968.1"/>
    </source>
</evidence>
<proteinExistence type="predicted"/>
<protein>
    <submittedName>
        <fullName evidence="3">Uncharacterized protein</fullName>
    </submittedName>
</protein>
<evidence type="ECO:0000256" key="2">
    <source>
        <dbReference type="SAM" id="SignalP"/>
    </source>
</evidence>
<name>A0ABT1R9U8_9HYPH</name>
<comment type="caution">
    <text evidence="3">The sequence shown here is derived from an EMBL/GenBank/DDBJ whole genome shotgun (WGS) entry which is preliminary data.</text>
</comment>
<evidence type="ECO:0000256" key="1">
    <source>
        <dbReference type="SAM" id="Phobius"/>
    </source>
</evidence>
<keyword evidence="2" id="KW-0732">Signal</keyword>
<organism evidence="3 4">
    <name type="scientific">Shinella lacus</name>
    <dbReference type="NCBI Taxonomy" id="2654216"/>
    <lineage>
        <taxon>Bacteria</taxon>
        <taxon>Pseudomonadati</taxon>
        <taxon>Pseudomonadota</taxon>
        <taxon>Alphaproteobacteria</taxon>
        <taxon>Hyphomicrobiales</taxon>
        <taxon>Rhizobiaceae</taxon>
        <taxon>Shinella</taxon>
    </lineage>
</organism>
<keyword evidence="1" id="KW-1133">Transmembrane helix</keyword>
<keyword evidence="1" id="KW-0812">Transmembrane</keyword>
<reference evidence="3" key="1">
    <citation type="submission" date="2021-07" db="EMBL/GenBank/DDBJ databases">
        <title>Shinella sp. nov., a novel member of the genus Shinella from water.</title>
        <authorList>
            <person name="Deng Y."/>
        </authorList>
    </citation>
    <scope>NUCLEOTIDE SEQUENCE</scope>
    <source>
        <strain evidence="3">CPCC 100929</strain>
    </source>
</reference>
<dbReference type="RefSeq" id="WP_256118597.1">
    <property type="nucleotide sequence ID" value="NZ_WHSB02000006.1"/>
</dbReference>
<keyword evidence="1" id="KW-0472">Membrane</keyword>
<keyword evidence="4" id="KW-1185">Reference proteome</keyword>
<sequence length="217" mass="23726">MRLFIVLVLATMLAALSFTDDAEARRRGFSFGSSRAKTRSVPVIIPISSGSSSVVFVKELPNVATFRFKDKGFYDLGYKFDTFGGGEWVGYFKGKSSYVRLDQANVKQLVLPMVGLTEADAPTRGAGGQLMMGFVWIIAALVAAVFALLRFSGLRRAIFAPRGRKQTEDDFDDRRFAVSAPEPSFQQKPNLAVVPRAQSAAPSFNRAVPAGAFGKRR</sequence>
<dbReference type="Proteomes" id="UP000996601">
    <property type="component" value="Unassembled WGS sequence"/>
</dbReference>
<accession>A0ABT1R9U8</accession>
<dbReference type="EMBL" id="WHSB02000006">
    <property type="protein sequence ID" value="MCQ4631968.1"/>
    <property type="molecule type" value="Genomic_DNA"/>
</dbReference>